<name>A0AAN9GDF8_9CAEN</name>
<evidence type="ECO:0008006" key="5">
    <source>
        <dbReference type="Google" id="ProtNLM"/>
    </source>
</evidence>
<sequence>MLSTFFPRLLCGGCILLICVSARPASPASENTQKRQAHHETDGNFQLDPRAPIKMQLDPRTPIKMQLDPRAPIKMQLETQKQEDAVADARTPIKMGHDGVEQPILSQRHERAPIKMQLEHRAPIKMQLDHRAPIKMQLEPLEPEDLVADARAPIKIEA</sequence>
<comment type="caution">
    <text evidence="3">The sequence shown here is derived from an EMBL/GenBank/DDBJ whole genome shotgun (WGS) entry which is preliminary data.</text>
</comment>
<feature type="signal peptide" evidence="2">
    <location>
        <begin position="1"/>
        <end position="22"/>
    </location>
</feature>
<evidence type="ECO:0000256" key="2">
    <source>
        <dbReference type="SAM" id="SignalP"/>
    </source>
</evidence>
<evidence type="ECO:0000313" key="3">
    <source>
        <dbReference type="EMBL" id="KAK7102770.1"/>
    </source>
</evidence>
<dbReference type="EMBL" id="JBAMIC010000010">
    <property type="protein sequence ID" value="KAK7102770.1"/>
    <property type="molecule type" value="Genomic_DNA"/>
</dbReference>
<evidence type="ECO:0000256" key="1">
    <source>
        <dbReference type="SAM" id="MobiDB-lite"/>
    </source>
</evidence>
<dbReference type="AlphaFoldDB" id="A0AAN9GDF8"/>
<dbReference type="Proteomes" id="UP001374579">
    <property type="component" value="Unassembled WGS sequence"/>
</dbReference>
<evidence type="ECO:0000313" key="4">
    <source>
        <dbReference type="Proteomes" id="UP001374579"/>
    </source>
</evidence>
<keyword evidence="4" id="KW-1185">Reference proteome</keyword>
<keyword evidence="2" id="KW-0732">Signal</keyword>
<reference evidence="3 4" key="1">
    <citation type="submission" date="2024-02" db="EMBL/GenBank/DDBJ databases">
        <title>Chromosome-scale genome assembly of the rough periwinkle Littorina saxatilis.</title>
        <authorList>
            <person name="De Jode A."/>
            <person name="Faria R."/>
            <person name="Formenti G."/>
            <person name="Sims Y."/>
            <person name="Smith T.P."/>
            <person name="Tracey A."/>
            <person name="Wood J.M.D."/>
            <person name="Zagrodzka Z.B."/>
            <person name="Johannesson K."/>
            <person name="Butlin R.K."/>
            <person name="Leder E.H."/>
        </authorList>
    </citation>
    <scope>NUCLEOTIDE SEQUENCE [LARGE SCALE GENOMIC DNA]</scope>
    <source>
        <strain evidence="3">Snail1</strain>
        <tissue evidence="3">Muscle</tissue>
    </source>
</reference>
<accession>A0AAN9GDF8</accession>
<feature type="region of interest" description="Disordered" evidence="1">
    <location>
        <begin position="29"/>
        <end position="48"/>
    </location>
</feature>
<proteinExistence type="predicted"/>
<feature type="chain" id="PRO_5042826832" description="Secreted protein" evidence="2">
    <location>
        <begin position="23"/>
        <end position="158"/>
    </location>
</feature>
<organism evidence="3 4">
    <name type="scientific">Littorina saxatilis</name>
    <dbReference type="NCBI Taxonomy" id="31220"/>
    <lineage>
        <taxon>Eukaryota</taxon>
        <taxon>Metazoa</taxon>
        <taxon>Spiralia</taxon>
        <taxon>Lophotrochozoa</taxon>
        <taxon>Mollusca</taxon>
        <taxon>Gastropoda</taxon>
        <taxon>Caenogastropoda</taxon>
        <taxon>Littorinimorpha</taxon>
        <taxon>Littorinoidea</taxon>
        <taxon>Littorinidae</taxon>
        <taxon>Littorina</taxon>
    </lineage>
</organism>
<protein>
    <recommendedName>
        <fullName evidence="5">Secreted protein</fullName>
    </recommendedName>
</protein>
<gene>
    <name evidence="3" type="ORF">V1264_020949</name>
</gene>